<name>A0ABN7V7X4_GIGMA</name>
<evidence type="ECO:0000313" key="1">
    <source>
        <dbReference type="EMBL" id="CAG8741843.1"/>
    </source>
</evidence>
<gene>
    <name evidence="1" type="ORF">GMARGA_LOCUS15464</name>
</gene>
<sequence>MVSRYKVKNIFAQEGCKSIEQQNLFSSFTIQYSKTKAKALAINFIHLNYNEITYHSPPCTLDLPYLYLEENNNFDSTNEENYATYQNPIAGCEILESLAYVIEKDTIAEINNSPFWSILLDESNTITNEKTLAIVSKHIANNIPLFCTAKELNLTRLIHFGSDGASNMTRLYNGLGTRLKYKNLFISANHCIAHCLYLLSWANVINNLYQILDNVKEAFNSHEIPTKPQALNNFKNDELIFLNNYYDKEIESKYGILAPKLDKTKLSE</sequence>
<dbReference type="Proteomes" id="UP000789901">
    <property type="component" value="Unassembled WGS sequence"/>
</dbReference>
<dbReference type="PANTHER" id="PTHR46880:SF5">
    <property type="entry name" value="DUF4371 DOMAIN-CONTAINING PROTEIN"/>
    <property type="match status" value="1"/>
</dbReference>
<keyword evidence="2" id="KW-1185">Reference proteome</keyword>
<feature type="non-terminal residue" evidence="1">
    <location>
        <position position="268"/>
    </location>
</feature>
<accession>A0ABN7V7X4</accession>
<reference evidence="1 2" key="1">
    <citation type="submission" date="2021-06" db="EMBL/GenBank/DDBJ databases">
        <authorList>
            <person name="Kallberg Y."/>
            <person name="Tangrot J."/>
            <person name="Rosling A."/>
        </authorList>
    </citation>
    <scope>NUCLEOTIDE SEQUENCE [LARGE SCALE GENOMIC DNA]</scope>
    <source>
        <strain evidence="1 2">120-4 pot B 10/14</strain>
    </source>
</reference>
<comment type="caution">
    <text evidence="1">The sequence shown here is derived from an EMBL/GenBank/DDBJ whole genome shotgun (WGS) entry which is preliminary data.</text>
</comment>
<proteinExistence type="predicted"/>
<organism evidence="1 2">
    <name type="scientific">Gigaspora margarita</name>
    <dbReference type="NCBI Taxonomy" id="4874"/>
    <lineage>
        <taxon>Eukaryota</taxon>
        <taxon>Fungi</taxon>
        <taxon>Fungi incertae sedis</taxon>
        <taxon>Mucoromycota</taxon>
        <taxon>Glomeromycotina</taxon>
        <taxon>Glomeromycetes</taxon>
        <taxon>Diversisporales</taxon>
        <taxon>Gigasporaceae</taxon>
        <taxon>Gigaspora</taxon>
    </lineage>
</organism>
<protein>
    <submittedName>
        <fullName evidence="1">21391_t:CDS:1</fullName>
    </submittedName>
</protein>
<dbReference type="EMBL" id="CAJVQB010010664">
    <property type="protein sequence ID" value="CAG8741843.1"/>
    <property type="molecule type" value="Genomic_DNA"/>
</dbReference>
<dbReference type="PANTHER" id="PTHR46880">
    <property type="entry name" value="RAS-ASSOCIATING DOMAIN-CONTAINING PROTEIN"/>
    <property type="match status" value="1"/>
</dbReference>
<evidence type="ECO:0000313" key="2">
    <source>
        <dbReference type="Proteomes" id="UP000789901"/>
    </source>
</evidence>